<dbReference type="Proteomes" id="UP000694853">
    <property type="component" value="Unplaced"/>
</dbReference>
<evidence type="ECO:0000256" key="3">
    <source>
        <dbReference type="PROSITE-ProRule" id="PRU01251"/>
    </source>
</evidence>
<keyword evidence="2 3" id="KW-0677">Repeat</keyword>
<dbReference type="Pfam" id="PF13966">
    <property type="entry name" value="zf-RVT"/>
    <property type="match status" value="1"/>
</dbReference>
<dbReference type="GeneID" id="113871449"/>
<accession>A0A8B8M989</accession>
<keyword evidence="6" id="KW-1185">Reference proteome</keyword>
<dbReference type="InterPro" id="IPR036628">
    <property type="entry name" value="Clp_N_dom_sf"/>
</dbReference>
<dbReference type="Pfam" id="PF02861">
    <property type="entry name" value="Clp_N"/>
    <property type="match status" value="1"/>
</dbReference>
<dbReference type="PANTHER" id="PTHR43572">
    <property type="entry name" value="CHAPERONE PROTEIN CLPD, CHLOROPLASTIC"/>
    <property type="match status" value="1"/>
</dbReference>
<feature type="region of interest" description="Disordered" evidence="4">
    <location>
        <begin position="693"/>
        <end position="713"/>
    </location>
</feature>
<dbReference type="SUPFAM" id="SSF52540">
    <property type="entry name" value="P-loop containing nucleoside triphosphate hydrolases"/>
    <property type="match status" value="1"/>
</dbReference>
<dbReference type="Pfam" id="PF23569">
    <property type="entry name" value="NBD_SMAX1"/>
    <property type="match status" value="1"/>
</dbReference>
<dbReference type="InterPro" id="IPR027417">
    <property type="entry name" value="P-loop_NTPase"/>
</dbReference>
<dbReference type="InterPro" id="IPR051650">
    <property type="entry name" value="SL_signaling_regulator"/>
</dbReference>
<evidence type="ECO:0000256" key="2">
    <source>
        <dbReference type="ARBA" id="ARBA00022737"/>
    </source>
</evidence>
<organism evidence="6 7">
    <name type="scientific">Abrus precatorius</name>
    <name type="common">Indian licorice</name>
    <name type="synonym">Glycine abrus</name>
    <dbReference type="NCBI Taxonomy" id="3816"/>
    <lineage>
        <taxon>Eukaryota</taxon>
        <taxon>Viridiplantae</taxon>
        <taxon>Streptophyta</taxon>
        <taxon>Embryophyta</taxon>
        <taxon>Tracheophyta</taxon>
        <taxon>Spermatophyta</taxon>
        <taxon>Magnoliopsida</taxon>
        <taxon>eudicotyledons</taxon>
        <taxon>Gunneridae</taxon>
        <taxon>Pentapetalae</taxon>
        <taxon>rosids</taxon>
        <taxon>fabids</taxon>
        <taxon>Fabales</taxon>
        <taxon>Fabaceae</taxon>
        <taxon>Papilionoideae</taxon>
        <taxon>50 kb inversion clade</taxon>
        <taxon>NPAAA clade</taxon>
        <taxon>indigoferoid/millettioid clade</taxon>
        <taxon>Abreae</taxon>
        <taxon>Abrus</taxon>
    </lineage>
</organism>
<dbReference type="InterPro" id="IPR026960">
    <property type="entry name" value="RVT-Znf"/>
</dbReference>
<evidence type="ECO:0000256" key="4">
    <source>
        <dbReference type="SAM" id="MobiDB-lite"/>
    </source>
</evidence>
<protein>
    <submittedName>
        <fullName evidence="7">Protein SMAX1-LIKE 3-like</fullName>
    </submittedName>
</protein>
<dbReference type="PANTHER" id="PTHR43572:SF78">
    <property type="entry name" value="CLP R DOMAIN-CONTAINING PROTEIN"/>
    <property type="match status" value="1"/>
</dbReference>
<dbReference type="AlphaFoldDB" id="A0A8B8M989"/>
<dbReference type="SUPFAM" id="SSF81923">
    <property type="entry name" value="Double Clp-N motif"/>
    <property type="match status" value="1"/>
</dbReference>
<evidence type="ECO:0000256" key="1">
    <source>
        <dbReference type="ARBA" id="ARBA00008675"/>
    </source>
</evidence>
<dbReference type="Gene3D" id="1.10.1780.10">
    <property type="entry name" value="Clp, N-terminal domain"/>
    <property type="match status" value="1"/>
</dbReference>
<evidence type="ECO:0000259" key="5">
    <source>
        <dbReference type="PROSITE" id="PS51903"/>
    </source>
</evidence>
<comment type="similarity">
    <text evidence="1">Belongs to the ClpA/ClpB family.</text>
</comment>
<dbReference type="PROSITE" id="PS51903">
    <property type="entry name" value="CLP_R"/>
    <property type="match status" value="1"/>
</dbReference>
<feature type="region of interest" description="Disordered" evidence="4">
    <location>
        <begin position="566"/>
        <end position="593"/>
    </location>
</feature>
<dbReference type="OrthoDB" id="750498at2759"/>
<dbReference type="InterPro" id="IPR004176">
    <property type="entry name" value="Clp_R_N"/>
</dbReference>
<name>A0A8B8M989_ABRPR</name>
<reference evidence="7" key="2">
    <citation type="submission" date="2025-08" db="UniProtKB">
        <authorList>
            <consortium name="RefSeq"/>
        </authorList>
    </citation>
    <scope>IDENTIFICATION</scope>
    <source>
        <tissue evidence="7">Young leaves</tissue>
    </source>
</reference>
<dbReference type="Gene3D" id="3.40.50.300">
    <property type="entry name" value="P-loop containing nucleotide triphosphate hydrolases"/>
    <property type="match status" value="1"/>
</dbReference>
<evidence type="ECO:0000313" key="7">
    <source>
        <dbReference type="RefSeq" id="XP_027364347.1"/>
    </source>
</evidence>
<proteinExistence type="inferred from homology"/>
<dbReference type="KEGG" id="aprc:113871449"/>
<dbReference type="InterPro" id="IPR058680">
    <property type="entry name" value="NBD_SMAX1-like"/>
</dbReference>
<sequence length="945" mass="105887">MRAGICSIQLQALTPEAVTLVKQAVNLATRRGHAQVTPLHVATVMLSTSTGLLRKACLQCHSHPLQYKALELCFNVSLNRLPASTPSTILGPQYSTTPSLSNALVAAFKRAQAHQRRGSIENQQQPILALKIEVEQLIISILDDPSISRVMREAGFSSTLVKSKVETAVSMEACSQQPSKENNNKLQVSPSISFGQFGGSFIKSIDHVYSDVDDVTSALSELVSKRRNTVIVGESLACAEGVARGVMERLERGKVEGELRYVQFVSVPLVSFRNISKEEVERKVVELRGLVKSYVGRGFILYLGDLKWLFEFWSNYCEQRTNYYCSVEHMVMELKKLISGNRENGRLWLMGVATFRTYIKCKACHPSLETIWELHPFTVPVGSLSLGLNFDSDFQVQERSKVIFKDESFVDRAKVRKHLTCCGDCSLNFEKEAKRITNMITMSKKDCTTSLPTWLKNCKEERSHHIMNDQENHKLRDICKKWNSFCNSVHGALEKQFLFDSSSPSSPNTSVSSHERKCSLNLGPIIWPVISEANEVPKECDLHTETTVRDDCDEGNLIMFMPESNVPKQDLLSNPNSSPNSASSSEAVEGLDSTQMVNEHNDENLKILCDALEKKVPQQKEIIKEISSTVLLCRSGMRKGGNHLVKRDDRQETWMLFLGVDSHAKEVVSKELAKAVFGSYGNFVVIGISSFSSTRGYSNSTHEESKNKRPRDEFGSSYLQRFGEAVNENPHRVFFMEDLEQVDHFSQKGVKQAIESGSITIPGGEFVPLKDAIVIFSCERFSSVSRDSSPARTSLTNGIIGKGNIDNLEEKTPCLSLDLNIAIEVEAQNVPLGGDTAGILEFWEDSWLLPQHNLSQLALQPVLDTKDQALPCNLFNLVWRWEDPPKIIFFLWKISHGKLLPNAEGYNRGMTNSPSCSRWKDADETITHLEQLVVDDLLETTMVDW</sequence>
<evidence type="ECO:0000313" key="6">
    <source>
        <dbReference type="Proteomes" id="UP000694853"/>
    </source>
</evidence>
<gene>
    <name evidence="7" type="primary">LOC113871449</name>
</gene>
<feature type="compositionally biased region" description="Basic and acidic residues" evidence="4">
    <location>
        <begin position="701"/>
        <end position="713"/>
    </location>
</feature>
<feature type="compositionally biased region" description="Low complexity" evidence="4">
    <location>
        <begin position="573"/>
        <end position="585"/>
    </location>
</feature>
<reference evidence="6" key="1">
    <citation type="journal article" date="2019" name="Toxins">
        <title>Detection of Abrin-Like and Prepropulchellin-Like Toxin Genes and Transcripts Using Whole Genome Sequencing and Full-Length Transcript Sequencing of Abrus precatorius.</title>
        <authorList>
            <person name="Hovde B.T."/>
            <person name="Daligault H.E."/>
            <person name="Hanschen E.R."/>
            <person name="Kunde Y.A."/>
            <person name="Johnson M.B."/>
            <person name="Starkenburg S.R."/>
            <person name="Johnson S.L."/>
        </authorList>
    </citation>
    <scope>NUCLEOTIDE SEQUENCE [LARGE SCALE GENOMIC DNA]</scope>
</reference>
<dbReference type="RefSeq" id="XP_027364347.1">
    <property type="nucleotide sequence ID" value="XM_027508546.1"/>
</dbReference>
<feature type="domain" description="Clp R" evidence="5">
    <location>
        <begin position="10"/>
        <end position="172"/>
    </location>
</feature>